<accession>A0AAV2JQD1</accession>
<reference evidence="2 3" key="1">
    <citation type="submission" date="2024-04" db="EMBL/GenBank/DDBJ databases">
        <authorList>
            <person name="Waldvogel A.-M."/>
            <person name="Schoenle A."/>
        </authorList>
    </citation>
    <scope>NUCLEOTIDE SEQUENCE [LARGE SCALE GENOMIC DNA]</scope>
</reference>
<proteinExistence type="predicted"/>
<gene>
    <name evidence="2" type="ORF">KC01_LOCUS8781</name>
</gene>
<dbReference type="AlphaFoldDB" id="A0AAV2JQD1"/>
<feature type="compositionally biased region" description="Low complexity" evidence="1">
    <location>
        <begin position="77"/>
        <end position="87"/>
    </location>
</feature>
<keyword evidence="3" id="KW-1185">Reference proteome</keyword>
<dbReference type="EMBL" id="OZ035835">
    <property type="protein sequence ID" value="CAL1577429.1"/>
    <property type="molecule type" value="Genomic_DNA"/>
</dbReference>
<dbReference type="Proteomes" id="UP001497482">
    <property type="component" value="Chromosome 13"/>
</dbReference>
<evidence type="ECO:0000313" key="3">
    <source>
        <dbReference type="Proteomes" id="UP001497482"/>
    </source>
</evidence>
<feature type="region of interest" description="Disordered" evidence="1">
    <location>
        <begin position="77"/>
        <end position="143"/>
    </location>
</feature>
<sequence length="165" mass="17430">MVAAPLQHHMFGAARHGRCVSTAAPLLRTRCRSSPRGRCARGQAPRTLPLPCRERDFCLPAVVCCLCPPVSLPPLTSGSVGVSAGSSEPQTQSQPLSEPLDLFSEADPSAQSNTNGVHSDDEGDLFAGVPAKQVPGEPEDLKRIPGASTLLRGEEFPGFYLSNLV</sequence>
<evidence type="ECO:0000313" key="2">
    <source>
        <dbReference type="EMBL" id="CAL1577429.1"/>
    </source>
</evidence>
<protein>
    <submittedName>
        <fullName evidence="2">Uncharacterized protein</fullName>
    </submittedName>
</protein>
<name>A0AAV2JQD1_KNICA</name>
<organism evidence="2 3">
    <name type="scientific">Knipowitschia caucasica</name>
    <name type="common">Caucasian dwarf goby</name>
    <name type="synonym">Pomatoschistus caucasicus</name>
    <dbReference type="NCBI Taxonomy" id="637954"/>
    <lineage>
        <taxon>Eukaryota</taxon>
        <taxon>Metazoa</taxon>
        <taxon>Chordata</taxon>
        <taxon>Craniata</taxon>
        <taxon>Vertebrata</taxon>
        <taxon>Euteleostomi</taxon>
        <taxon>Actinopterygii</taxon>
        <taxon>Neopterygii</taxon>
        <taxon>Teleostei</taxon>
        <taxon>Neoteleostei</taxon>
        <taxon>Acanthomorphata</taxon>
        <taxon>Gobiaria</taxon>
        <taxon>Gobiiformes</taxon>
        <taxon>Gobioidei</taxon>
        <taxon>Gobiidae</taxon>
        <taxon>Gobiinae</taxon>
        <taxon>Knipowitschia</taxon>
    </lineage>
</organism>
<evidence type="ECO:0000256" key="1">
    <source>
        <dbReference type="SAM" id="MobiDB-lite"/>
    </source>
</evidence>